<evidence type="ECO:0000313" key="4">
    <source>
        <dbReference type="Proteomes" id="UP000028194"/>
    </source>
</evidence>
<dbReference type="SUPFAM" id="SSF55797">
    <property type="entry name" value="PR-1-like"/>
    <property type="match status" value="1"/>
</dbReference>
<dbReference type="Proteomes" id="UP000028194">
    <property type="component" value="Chromosome"/>
</dbReference>
<accession>A0A075MNB7</accession>
<dbReference type="Gene3D" id="3.40.33.10">
    <property type="entry name" value="CAP"/>
    <property type="match status" value="1"/>
</dbReference>
<feature type="compositionally biased region" description="Low complexity" evidence="1">
    <location>
        <begin position="69"/>
        <end position="82"/>
    </location>
</feature>
<dbReference type="PANTHER" id="PTHR31157:SF1">
    <property type="entry name" value="SCP DOMAIN-CONTAINING PROTEIN"/>
    <property type="match status" value="1"/>
</dbReference>
<dbReference type="AlphaFoldDB" id="A0A075MNB7"/>
<evidence type="ECO:0000313" key="3">
    <source>
        <dbReference type="EMBL" id="AIF82650.1"/>
    </source>
</evidence>
<dbReference type="PANTHER" id="PTHR31157">
    <property type="entry name" value="SCP DOMAIN-CONTAINING PROTEIN"/>
    <property type="match status" value="1"/>
</dbReference>
<dbReference type="GeneID" id="41596434"/>
<dbReference type="HOGENOM" id="CLU_061942_0_0_2"/>
<feature type="compositionally biased region" description="Acidic residues" evidence="1">
    <location>
        <begin position="244"/>
        <end position="259"/>
    </location>
</feature>
<keyword evidence="4" id="KW-1185">Reference proteome</keyword>
<gene>
    <name evidence="3" type="ORF">NTE_00569</name>
</gene>
<feature type="region of interest" description="Disordered" evidence="1">
    <location>
        <begin position="244"/>
        <end position="264"/>
    </location>
</feature>
<dbReference type="InterPro" id="IPR014044">
    <property type="entry name" value="CAP_dom"/>
</dbReference>
<dbReference type="OrthoDB" id="43989at2157"/>
<dbReference type="eggNOG" id="arCOG03962">
    <property type="taxonomic scope" value="Archaea"/>
</dbReference>
<dbReference type="RefSeq" id="WP_148699576.1">
    <property type="nucleotide sequence ID" value="NZ_CP007174.1"/>
</dbReference>
<evidence type="ECO:0000256" key="1">
    <source>
        <dbReference type="SAM" id="MobiDB-lite"/>
    </source>
</evidence>
<evidence type="ECO:0000259" key="2">
    <source>
        <dbReference type="Pfam" id="PF00188"/>
    </source>
</evidence>
<sequence>MSFLDKKKRYVCGNSNDPTKAAALAILTVALLLMATMMSPALGRLVQSAAAVELTAATDADDDDDGDNRSGTSGDNEDNNNNSELKQYALQRINEDRAKFGIAPVSMGDNMAAQVHAKDVLKTRMISHWTTDGEKPYMTYSRLGGEGAVAQNVATSGYPQDYDGCVSGTLLCEKTDPRKAIDQVEYNMMDKDKECCDDGHRNNILDKHHTHVSIGIAYDDYFFVMVQNFEDKYTVWTHRISEEQEETDANNNDDDDSDDNSGQQQQMEMITMSGSLVDNRGDSSTDNNNDDGDGGLSLVNVQVYYDSLPTPEIYEQHRYDKSYGLGKLIALVAEPAPEGTAYKQPDKFSIIEAQNWQAQGSEFDIAFSLQELSDTYGKGVYTIVMLAQNSEDEVLPTSETSVFVN</sequence>
<feature type="region of interest" description="Disordered" evidence="1">
    <location>
        <begin position="57"/>
        <end position="82"/>
    </location>
</feature>
<reference evidence="3 4" key="1">
    <citation type="journal article" date="2014" name="PLoS ONE">
        <title>Genome Sequence of Candidatus Nitrososphaera evergladensis from Group I.1b Enriched from Everglades Soil Reveals Novel Genomic Features of the Ammonia-Oxidizing Archaea.</title>
        <authorList>
            <person name="Zhalnina K.V."/>
            <person name="Dias R."/>
            <person name="Leonard M.T."/>
            <person name="Dorr de Quadros P."/>
            <person name="Camargo F.A."/>
            <person name="Drew J.C."/>
            <person name="Farmerie W.G."/>
            <person name="Daroub S.H."/>
            <person name="Triplett E.W."/>
        </authorList>
    </citation>
    <scope>NUCLEOTIDE SEQUENCE [LARGE SCALE GENOMIC DNA]</scope>
    <source>
        <strain evidence="3 4">SR1</strain>
    </source>
</reference>
<dbReference type="STRING" id="1459636.NTE_00569"/>
<organism evidence="3 4">
    <name type="scientific">Candidatus Nitrososphaera evergladensis SR1</name>
    <dbReference type="NCBI Taxonomy" id="1459636"/>
    <lineage>
        <taxon>Archaea</taxon>
        <taxon>Nitrososphaerota</taxon>
        <taxon>Nitrososphaeria</taxon>
        <taxon>Nitrososphaerales</taxon>
        <taxon>Nitrososphaeraceae</taxon>
        <taxon>Nitrososphaera</taxon>
    </lineage>
</organism>
<protein>
    <submittedName>
        <fullName evidence="3">Cysteine-rich secretory protein family</fullName>
    </submittedName>
</protein>
<proteinExistence type="predicted"/>
<feature type="domain" description="SCP" evidence="2">
    <location>
        <begin position="90"/>
        <end position="229"/>
    </location>
</feature>
<dbReference type="CDD" id="cd05379">
    <property type="entry name" value="CAP_bacterial"/>
    <property type="match status" value="1"/>
</dbReference>
<dbReference type="KEGG" id="nev:NTE_00569"/>
<name>A0A075MNB7_9ARCH</name>
<dbReference type="EMBL" id="CP007174">
    <property type="protein sequence ID" value="AIF82650.1"/>
    <property type="molecule type" value="Genomic_DNA"/>
</dbReference>
<dbReference type="InterPro" id="IPR035940">
    <property type="entry name" value="CAP_sf"/>
</dbReference>
<dbReference type="Pfam" id="PF00188">
    <property type="entry name" value="CAP"/>
    <property type="match status" value="1"/>
</dbReference>